<evidence type="ECO:0000313" key="1">
    <source>
        <dbReference type="EMBL" id="AGI66129.1"/>
    </source>
</evidence>
<dbReference type="EMBL" id="CP003740">
    <property type="protein sequence ID" value="AGI66129.1"/>
    <property type="molecule type" value="Genomic_DNA"/>
</dbReference>
<evidence type="ECO:0000313" key="2">
    <source>
        <dbReference type="Proteomes" id="UP000005307"/>
    </source>
</evidence>
<organism evidence="1 2">
    <name type="scientific">Octadecabacter antarcticus 307</name>
    <dbReference type="NCBI Taxonomy" id="391626"/>
    <lineage>
        <taxon>Bacteria</taxon>
        <taxon>Pseudomonadati</taxon>
        <taxon>Pseudomonadota</taxon>
        <taxon>Alphaproteobacteria</taxon>
        <taxon>Rhodobacterales</taxon>
        <taxon>Roseobacteraceae</taxon>
        <taxon>Octadecabacter</taxon>
    </lineage>
</organism>
<sequence length="168" mass="19847">MGWSPLPLVVYLDTQDYIRLFNEPDDGPNHAILRQLMEHRGRGEIVIGYSWVIMLEVITRPTEEFRDERVRRGQLVKDICGLHAFPFYADFRLGARFPNNGQWISGKNGGKAITANWYRREMHKYYLKELSDHKGLNRADRRRLKRPKALAQLLREKRNNVGDKTRRL</sequence>
<dbReference type="eggNOG" id="ENOG502ZP78">
    <property type="taxonomic scope" value="Bacteria"/>
</dbReference>
<dbReference type="HOGENOM" id="CLU_1584800_0_0_5"/>
<proteinExistence type="predicted"/>
<dbReference type="KEGG" id="oat:OAN307_c03830"/>
<protein>
    <submittedName>
        <fullName evidence="1">Uncharacterized protein</fullName>
    </submittedName>
</protein>
<dbReference type="STRING" id="391626.OAN307_c03830"/>
<name>M9R0H3_9RHOB</name>
<keyword evidence="2" id="KW-1185">Reference proteome</keyword>
<dbReference type="Proteomes" id="UP000005307">
    <property type="component" value="Chromosome"/>
</dbReference>
<reference evidence="1 2" key="1">
    <citation type="journal article" date="2013" name="PLoS ONE">
        <title>Poles Apart: Arctic and Antarctic Octadecabacter strains Share High Genome Plasticity and a New Type of Xanthorhodopsin.</title>
        <authorList>
            <person name="Vollmers J."/>
            <person name="Voget S."/>
            <person name="Dietrich S."/>
            <person name="Gollnow K."/>
            <person name="Smits M."/>
            <person name="Meyer K."/>
            <person name="Brinkhoff T."/>
            <person name="Simon M."/>
            <person name="Daniel R."/>
        </authorList>
    </citation>
    <scope>NUCLEOTIDE SEQUENCE [LARGE SCALE GENOMIC DNA]</scope>
    <source>
        <strain evidence="1 2">307</strain>
    </source>
</reference>
<gene>
    <name evidence="1" type="ORF">OAN307_c03830</name>
</gene>
<accession>M9R0H3</accession>
<dbReference type="AlphaFoldDB" id="M9R0H3"/>